<dbReference type="InterPro" id="IPR016040">
    <property type="entry name" value="NAD(P)-bd_dom"/>
</dbReference>
<dbReference type="RefSeq" id="WP_153573103.1">
    <property type="nucleotide sequence ID" value="NZ_CP045725.1"/>
</dbReference>
<feature type="domain" description="NAD(P)-binding" evidence="1">
    <location>
        <begin position="6"/>
        <end position="148"/>
    </location>
</feature>
<sequence>MISIVGGTGRLGGLVAVRLLADGHRVRLISRQAHADMPQGAEFVAADVRRPETLTAALSGSRVVVAAMHGVDPASGESPAEVDRDGSTALFAAARAEGADIVFVSIRGASADHPMELVRMKGLAEQALRAGESARKDWTIVRPTAYVETWADLIRQTAAPRGVPTVFGKGLNPMNFVTVNDAAVAVTRAVTDAGLRGSVIDVGGPQDLTMVELARLVTHQQKVNHVPRVMLRILGTVLASAKPAQARLIRMSLQMDTLPLTFDPGPVREAFPWLPCTPVQEALAGAGGVDRRPRTAA</sequence>
<dbReference type="Gene3D" id="3.40.50.720">
    <property type="entry name" value="NAD(P)-binding Rossmann-like Domain"/>
    <property type="match status" value="1"/>
</dbReference>
<dbReference type="Pfam" id="PF13460">
    <property type="entry name" value="NAD_binding_10"/>
    <property type="match status" value="1"/>
</dbReference>
<evidence type="ECO:0000313" key="3">
    <source>
        <dbReference type="Proteomes" id="UP000386847"/>
    </source>
</evidence>
<keyword evidence="3" id="KW-1185">Reference proteome</keyword>
<protein>
    <submittedName>
        <fullName evidence="2">NAD(P)H-binding protein</fullName>
    </submittedName>
</protein>
<dbReference type="GO" id="GO:0044877">
    <property type="term" value="F:protein-containing complex binding"/>
    <property type="evidence" value="ECO:0007669"/>
    <property type="project" value="TreeGrafter"/>
</dbReference>
<reference evidence="2 3" key="1">
    <citation type="submission" date="2019-10" db="EMBL/GenBank/DDBJ databases">
        <title>Genomic analysis of Raineyella sp. CBA3103.</title>
        <authorList>
            <person name="Roh S.W."/>
        </authorList>
    </citation>
    <scope>NUCLEOTIDE SEQUENCE [LARGE SCALE GENOMIC DNA]</scope>
    <source>
        <strain evidence="2 3">CBA3103</strain>
    </source>
</reference>
<proteinExistence type="predicted"/>
<dbReference type="KEGG" id="rain:Rai3103_14075"/>
<accession>A0A5Q2FGC4</accession>
<dbReference type="Proteomes" id="UP000386847">
    <property type="component" value="Chromosome"/>
</dbReference>
<evidence type="ECO:0000313" key="2">
    <source>
        <dbReference type="EMBL" id="QGF24574.1"/>
    </source>
</evidence>
<dbReference type="PANTHER" id="PTHR12126:SF11">
    <property type="entry name" value="NADH DEHYDROGENASE [UBIQUINONE] 1 ALPHA SUBCOMPLEX SUBUNIT 9, MITOCHONDRIAL"/>
    <property type="match status" value="1"/>
</dbReference>
<dbReference type="PANTHER" id="PTHR12126">
    <property type="entry name" value="NADH-UBIQUINONE OXIDOREDUCTASE 39 KDA SUBUNIT-RELATED"/>
    <property type="match status" value="1"/>
</dbReference>
<organism evidence="2 3">
    <name type="scientific">Raineyella fluvialis</name>
    <dbReference type="NCBI Taxonomy" id="2662261"/>
    <lineage>
        <taxon>Bacteria</taxon>
        <taxon>Bacillati</taxon>
        <taxon>Actinomycetota</taxon>
        <taxon>Actinomycetes</taxon>
        <taxon>Propionibacteriales</taxon>
        <taxon>Propionibacteriaceae</taxon>
        <taxon>Raineyella</taxon>
    </lineage>
</organism>
<name>A0A5Q2FGC4_9ACTN</name>
<dbReference type="EMBL" id="CP045725">
    <property type="protein sequence ID" value="QGF24574.1"/>
    <property type="molecule type" value="Genomic_DNA"/>
</dbReference>
<dbReference type="AlphaFoldDB" id="A0A5Q2FGC4"/>
<dbReference type="SUPFAM" id="SSF51735">
    <property type="entry name" value="NAD(P)-binding Rossmann-fold domains"/>
    <property type="match status" value="1"/>
</dbReference>
<evidence type="ECO:0000259" key="1">
    <source>
        <dbReference type="Pfam" id="PF13460"/>
    </source>
</evidence>
<gene>
    <name evidence="2" type="ORF">Rai3103_14075</name>
</gene>
<dbReference type="InterPro" id="IPR051207">
    <property type="entry name" value="ComplexI_NDUFA9_subunit"/>
</dbReference>
<dbReference type="InterPro" id="IPR036291">
    <property type="entry name" value="NAD(P)-bd_dom_sf"/>
</dbReference>